<keyword evidence="3 7" id="KW-0645">Protease</keyword>
<dbReference type="InterPro" id="IPR001314">
    <property type="entry name" value="Peptidase_S1A"/>
</dbReference>
<feature type="domain" description="Peptidase S1" evidence="6">
    <location>
        <begin position="293"/>
        <end position="525"/>
    </location>
</feature>
<reference evidence="7" key="1">
    <citation type="journal article" date="2019" name="Toxins">
        <title>Missiles of mass disruption: composition and glandular origin of venom used as a projectile defensive weapon by the assassin bug Platymeris rhadamanthus.</title>
        <authorList>
            <person name="Walker A.A."/>
            <person name="Robinson S.D."/>
            <person name="Undheim E.A.B."/>
            <person name="Jin J."/>
            <person name="Han X."/>
            <person name="Fry B.G."/>
            <person name="Vetter I."/>
            <person name="King G.F."/>
        </authorList>
    </citation>
    <scope>NUCLEOTIDE SEQUENCE</scope>
    <source>
        <tissue evidence="7">Venom glands</tissue>
    </source>
</reference>
<name>A0A6B9L1M6_PLARH</name>
<dbReference type="Gene3D" id="2.60.120.290">
    <property type="entry name" value="Spermadhesin, CUB domain"/>
    <property type="match status" value="1"/>
</dbReference>
<feature type="domain" description="CUB" evidence="5">
    <location>
        <begin position="20"/>
        <end position="129"/>
    </location>
</feature>
<dbReference type="PROSITE" id="PS01180">
    <property type="entry name" value="CUB"/>
    <property type="match status" value="1"/>
</dbReference>
<dbReference type="PANTHER" id="PTHR24252">
    <property type="entry name" value="ACROSIN-RELATED"/>
    <property type="match status" value="1"/>
</dbReference>
<keyword evidence="3" id="KW-0378">Hydrolase</keyword>
<dbReference type="InterPro" id="IPR001254">
    <property type="entry name" value="Trypsin_dom"/>
</dbReference>
<proteinExistence type="evidence at transcript level"/>
<evidence type="ECO:0000259" key="6">
    <source>
        <dbReference type="PROSITE" id="PS50240"/>
    </source>
</evidence>
<keyword evidence="3" id="KW-0720">Serine protease</keyword>
<dbReference type="GO" id="GO:0006508">
    <property type="term" value="P:proteolysis"/>
    <property type="evidence" value="ECO:0007669"/>
    <property type="project" value="UniProtKB-KW"/>
</dbReference>
<feature type="disulfide bond" evidence="2">
    <location>
        <begin position="77"/>
        <end position="94"/>
    </location>
</feature>
<dbReference type="Gene3D" id="2.40.10.10">
    <property type="entry name" value="Trypsin-like serine proteases"/>
    <property type="match status" value="1"/>
</dbReference>
<dbReference type="InterPro" id="IPR035914">
    <property type="entry name" value="Sperma_CUB_dom_sf"/>
</dbReference>
<dbReference type="CDD" id="cd00041">
    <property type="entry name" value="CUB"/>
    <property type="match status" value="1"/>
</dbReference>
<dbReference type="SMART" id="SM00020">
    <property type="entry name" value="Tryp_SPc"/>
    <property type="match status" value="1"/>
</dbReference>
<evidence type="ECO:0000256" key="3">
    <source>
        <dbReference type="RuleBase" id="RU363034"/>
    </source>
</evidence>
<evidence type="ECO:0000259" key="5">
    <source>
        <dbReference type="PROSITE" id="PS01180"/>
    </source>
</evidence>
<dbReference type="PANTHER" id="PTHR24252:SF7">
    <property type="entry name" value="HYALIN"/>
    <property type="match status" value="1"/>
</dbReference>
<dbReference type="InterPro" id="IPR018114">
    <property type="entry name" value="TRYPSIN_HIS"/>
</dbReference>
<dbReference type="PROSITE" id="PS00135">
    <property type="entry name" value="TRYPSIN_SER"/>
    <property type="match status" value="1"/>
</dbReference>
<organism evidence="7">
    <name type="scientific">Platymeris rhadamanthus</name>
    <name type="common">Red spot assassin bug</name>
    <dbReference type="NCBI Taxonomy" id="1134088"/>
    <lineage>
        <taxon>Eukaryota</taxon>
        <taxon>Metazoa</taxon>
        <taxon>Ecdysozoa</taxon>
        <taxon>Arthropoda</taxon>
        <taxon>Hexapoda</taxon>
        <taxon>Insecta</taxon>
        <taxon>Pterygota</taxon>
        <taxon>Neoptera</taxon>
        <taxon>Paraneoptera</taxon>
        <taxon>Hemiptera</taxon>
        <taxon>Heteroptera</taxon>
        <taxon>Panheteroptera</taxon>
        <taxon>Cimicomorpha</taxon>
        <taxon>Reduviidae</taxon>
        <taxon>Platymeris</taxon>
    </lineage>
</organism>
<dbReference type="PROSITE" id="PS50240">
    <property type="entry name" value="TRYPSIN_DOM"/>
    <property type="match status" value="1"/>
</dbReference>
<dbReference type="InterPro" id="IPR000859">
    <property type="entry name" value="CUB_dom"/>
</dbReference>
<dbReference type="AlphaFoldDB" id="A0A6B9L1M6"/>
<feature type="chain" id="PRO_5025367633" evidence="4">
    <location>
        <begin position="19"/>
        <end position="537"/>
    </location>
</feature>
<comment type="caution">
    <text evidence="2">Lacks conserved residue(s) required for the propagation of feature annotation.</text>
</comment>
<protein>
    <submittedName>
        <fullName evidence="7">Venom S1 protease with CUB domain 1</fullName>
    </submittedName>
</protein>
<dbReference type="InterPro" id="IPR009003">
    <property type="entry name" value="Peptidase_S1_PA"/>
</dbReference>
<dbReference type="SUPFAM" id="SSF50494">
    <property type="entry name" value="Trypsin-like serine proteases"/>
    <property type="match status" value="1"/>
</dbReference>
<evidence type="ECO:0000313" key="7">
    <source>
        <dbReference type="EMBL" id="QHB21587.1"/>
    </source>
</evidence>
<evidence type="ECO:0000256" key="2">
    <source>
        <dbReference type="PROSITE-ProRule" id="PRU00059"/>
    </source>
</evidence>
<sequence length="537" mass="60358">MLKYILVAVLLTAIPAFAEVDHEIKLEQGKVYSDLKTPDYPNTFTATKPIIWKFESEADTRIVIKCIDFRLSETVDCQSIKLEVDVGDNTQNYCGHYDALKVISSSNVLTLKLEGDEYGQGLFSCYVKSTKAPEPEELEVKLNNVLKIGSPVSLENDPVPYYDKVWHLKTDEGYQIGLDCYINLLEIEPCHDDVMTIDLGDGEQEYCGYKKELIFSKGNEATVRLELDKDGTGKVLCLAQAVIKKDEIDEIDIQDVKQETRALAVDSSEHGGPAGKRKTTCPCGWANKPRARIIRGNEASPNEYPWMVGLRSHFGNVYAACGGSIVTHRHVITAAHCLLNMNDGLKPVKPIDLFVIVGAHDLRKFLPKKYYREYRAERHFIRPEFPKWLTHDFAIIVVKESIQFSNVVGPICLSPTSIEQANKVITIMGWGKTERSSGSAVLLKAKTEVKDRKWCRINKWEICTRADKSATCSGDSGGPLVLLDEETNRYFQMSLVSYGHVDCVSSPSVSTDVSFFYPWLLEKIKETYPKELTCVKA</sequence>
<dbReference type="PROSITE" id="PS00134">
    <property type="entry name" value="TRYPSIN_HIS"/>
    <property type="match status" value="1"/>
</dbReference>
<dbReference type="CDD" id="cd00190">
    <property type="entry name" value="Tryp_SPc"/>
    <property type="match status" value="1"/>
</dbReference>
<evidence type="ECO:0000256" key="1">
    <source>
        <dbReference type="ARBA" id="ARBA00023157"/>
    </source>
</evidence>
<dbReference type="SUPFAM" id="SSF49854">
    <property type="entry name" value="Spermadhesin, CUB domain"/>
    <property type="match status" value="1"/>
</dbReference>
<dbReference type="InterPro" id="IPR043504">
    <property type="entry name" value="Peptidase_S1_PA_chymotrypsin"/>
</dbReference>
<dbReference type="GO" id="GO:0004252">
    <property type="term" value="F:serine-type endopeptidase activity"/>
    <property type="evidence" value="ECO:0007669"/>
    <property type="project" value="InterPro"/>
</dbReference>
<dbReference type="InterPro" id="IPR033116">
    <property type="entry name" value="TRYPSIN_SER"/>
</dbReference>
<dbReference type="Pfam" id="PF00089">
    <property type="entry name" value="Trypsin"/>
    <property type="match status" value="1"/>
</dbReference>
<dbReference type="PRINTS" id="PR00722">
    <property type="entry name" value="CHYMOTRYPSIN"/>
</dbReference>
<keyword evidence="1 2" id="KW-1015">Disulfide bond</keyword>
<evidence type="ECO:0000256" key="4">
    <source>
        <dbReference type="SAM" id="SignalP"/>
    </source>
</evidence>
<dbReference type="Pfam" id="PF00431">
    <property type="entry name" value="CUB"/>
    <property type="match status" value="1"/>
</dbReference>
<dbReference type="EMBL" id="MN208398">
    <property type="protein sequence ID" value="QHB21587.1"/>
    <property type="molecule type" value="mRNA"/>
</dbReference>
<feature type="signal peptide" evidence="4">
    <location>
        <begin position="1"/>
        <end position="18"/>
    </location>
</feature>
<accession>A0A6B9L1M6</accession>
<keyword evidence="4" id="KW-0732">Signal</keyword>